<sequence length="125" mass="13841">MDATSWSERMVRRVAAVVVTLIALLSAVRLVAPQDPAGVRPQLTFLRARLDKGAPDDAQKLFPEGYFFLVFRSLFVMRPLGLGPGVRRYPPGAGGPFLAALMLVALLSWLGALRSPRRTKHVFRR</sequence>
<keyword evidence="1" id="KW-1133">Transmembrane helix</keyword>
<name>A0A919SQU2_9ACTN</name>
<keyword evidence="1" id="KW-0472">Membrane</keyword>
<accession>A0A919SQU2</accession>
<reference evidence="2" key="1">
    <citation type="submission" date="2021-03" db="EMBL/GenBank/DDBJ databases">
        <title>Whole genome shotgun sequence of Actinoplanes consettensis NBRC 14913.</title>
        <authorList>
            <person name="Komaki H."/>
            <person name="Tamura T."/>
        </authorList>
    </citation>
    <scope>NUCLEOTIDE SEQUENCE</scope>
    <source>
        <strain evidence="2">NBRC 14913</strain>
    </source>
</reference>
<dbReference type="AlphaFoldDB" id="A0A919SQU2"/>
<protein>
    <submittedName>
        <fullName evidence="2">Uncharacterized protein</fullName>
    </submittedName>
</protein>
<keyword evidence="1" id="KW-0812">Transmembrane</keyword>
<evidence type="ECO:0000256" key="1">
    <source>
        <dbReference type="SAM" id="Phobius"/>
    </source>
</evidence>
<dbReference type="Proteomes" id="UP000680865">
    <property type="component" value="Unassembled WGS sequence"/>
</dbReference>
<feature type="transmembrane region" description="Helical" evidence="1">
    <location>
        <begin position="97"/>
        <end position="115"/>
    </location>
</feature>
<organism evidence="2 3">
    <name type="scientific">Winogradskya consettensis</name>
    <dbReference type="NCBI Taxonomy" id="113560"/>
    <lineage>
        <taxon>Bacteria</taxon>
        <taxon>Bacillati</taxon>
        <taxon>Actinomycetota</taxon>
        <taxon>Actinomycetes</taxon>
        <taxon>Micromonosporales</taxon>
        <taxon>Micromonosporaceae</taxon>
        <taxon>Winogradskya</taxon>
    </lineage>
</organism>
<comment type="caution">
    <text evidence="2">The sequence shown here is derived from an EMBL/GenBank/DDBJ whole genome shotgun (WGS) entry which is preliminary data.</text>
</comment>
<evidence type="ECO:0000313" key="3">
    <source>
        <dbReference type="Proteomes" id="UP000680865"/>
    </source>
</evidence>
<keyword evidence="3" id="KW-1185">Reference proteome</keyword>
<gene>
    <name evidence="2" type="ORF">Aco04nite_47600</name>
</gene>
<evidence type="ECO:0000313" key="2">
    <source>
        <dbReference type="EMBL" id="GIM75889.1"/>
    </source>
</evidence>
<proteinExistence type="predicted"/>
<dbReference type="EMBL" id="BOQP01000025">
    <property type="protein sequence ID" value="GIM75889.1"/>
    <property type="molecule type" value="Genomic_DNA"/>
</dbReference>